<evidence type="ECO:0000259" key="3">
    <source>
        <dbReference type="Pfam" id="PF05368"/>
    </source>
</evidence>
<dbReference type="SUPFAM" id="SSF51735">
    <property type="entry name" value="NAD(P)-binding Rossmann-fold domains"/>
    <property type="match status" value="1"/>
</dbReference>
<dbReference type="GO" id="GO:0005634">
    <property type="term" value="C:nucleus"/>
    <property type="evidence" value="ECO:0007669"/>
    <property type="project" value="TreeGrafter"/>
</dbReference>
<dbReference type="Pfam" id="PF05368">
    <property type="entry name" value="NmrA"/>
    <property type="match status" value="1"/>
</dbReference>
<dbReference type="EMBL" id="QGMG01000937">
    <property type="protein sequence ID" value="TVY51012.1"/>
    <property type="molecule type" value="Genomic_DNA"/>
</dbReference>
<comment type="similarity">
    <text evidence="1">Belongs to the NmrA-type oxidoreductase family.</text>
</comment>
<dbReference type="Proteomes" id="UP000481288">
    <property type="component" value="Unassembled WGS sequence"/>
</dbReference>
<dbReference type="InterPro" id="IPR008030">
    <property type="entry name" value="NmrA-like"/>
</dbReference>
<feature type="domain" description="NmrA-like" evidence="3">
    <location>
        <begin position="2"/>
        <end position="298"/>
    </location>
</feature>
<keyword evidence="5" id="KW-1185">Reference proteome</keyword>
<dbReference type="Gene3D" id="3.40.50.720">
    <property type="entry name" value="NAD(P)-binding Rossmann-like Domain"/>
    <property type="match status" value="1"/>
</dbReference>
<dbReference type="PANTHER" id="PTHR42748:SF26">
    <property type="entry name" value="NMRA-LIKE DOMAIN-CONTAINING PROTEIN"/>
    <property type="match status" value="1"/>
</dbReference>
<evidence type="ECO:0000256" key="1">
    <source>
        <dbReference type="ARBA" id="ARBA00006328"/>
    </source>
</evidence>
<name>A0A7D8YLT4_9HELO</name>
<evidence type="ECO:0000313" key="5">
    <source>
        <dbReference type="Proteomes" id="UP000481288"/>
    </source>
</evidence>
<keyword evidence="2" id="KW-0521">NADP</keyword>
<dbReference type="InterPro" id="IPR051164">
    <property type="entry name" value="NmrA-like_oxidored"/>
</dbReference>
<proteinExistence type="inferred from homology"/>
<dbReference type="AlphaFoldDB" id="A0A7D8YLT4"/>
<sequence length="347" mass="37826">MAKTIAVLGATGNQGGAVALFFDAQGWNVRGISRSASSASSKALSSKGISVVEADVDDFSSLVSAFSGAHVIFAVTDFWAPFFEAYPELSKVSDRATGEHALAIEVRRGKTIVDAATKVLEKEGILERFVFSTLPSFKDLSGGKYTYAYHFDAKAVVSEYLKEQKALWEKSSLLNMAFYTTNMLIKMGSLMGAKKDPNGNKIIWRRAGSNEAVHPFVVLGDTGIFVDLLVRSPPKQDLLGVSETASYATFMKIWSEVTGVPSEVQQETEDEADKAIPGGLGREIAESTSTSAEFGWGKHLVLPKDVSTRFNLFDSKLISGQLDPNVKTTSLRTYFENEDWKPFLENA</sequence>
<evidence type="ECO:0000313" key="4">
    <source>
        <dbReference type="EMBL" id="TVY51012.1"/>
    </source>
</evidence>
<evidence type="ECO:0000256" key="2">
    <source>
        <dbReference type="ARBA" id="ARBA00022857"/>
    </source>
</evidence>
<dbReference type="InterPro" id="IPR036291">
    <property type="entry name" value="NAD(P)-bd_dom_sf"/>
</dbReference>
<gene>
    <name evidence="4" type="primary">NMRAL1_3</name>
    <name evidence="4" type="ORF">LCER1_G009220</name>
</gene>
<organism evidence="4 5">
    <name type="scientific">Lachnellula cervina</name>
    <dbReference type="NCBI Taxonomy" id="1316786"/>
    <lineage>
        <taxon>Eukaryota</taxon>
        <taxon>Fungi</taxon>
        <taxon>Dikarya</taxon>
        <taxon>Ascomycota</taxon>
        <taxon>Pezizomycotina</taxon>
        <taxon>Leotiomycetes</taxon>
        <taxon>Helotiales</taxon>
        <taxon>Lachnaceae</taxon>
        <taxon>Lachnellula</taxon>
    </lineage>
</organism>
<dbReference type="OrthoDB" id="3358371at2759"/>
<protein>
    <submittedName>
        <fullName evidence="4">NmrA-like family domain-containing protein 1</fullName>
    </submittedName>
</protein>
<comment type="caution">
    <text evidence="4">The sequence shown here is derived from an EMBL/GenBank/DDBJ whole genome shotgun (WGS) entry which is preliminary data.</text>
</comment>
<reference evidence="4 5" key="1">
    <citation type="submission" date="2018-05" db="EMBL/GenBank/DDBJ databases">
        <title>Whole genome sequencing for identification of molecular markers to develop diagnostic detection tools for the regulated plant pathogen Lachnellula willkommii.</title>
        <authorList>
            <person name="Giroux E."/>
            <person name="Bilodeau G."/>
        </authorList>
    </citation>
    <scope>NUCLEOTIDE SEQUENCE [LARGE SCALE GENOMIC DNA]</scope>
    <source>
        <strain evidence="4 5">CBS 625.97</strain>
    </source>
</reference>
<accession>A0A7D8YLT4</accession>
<dbReference type="Gene3D" id="3.90.25.10">
    <property type="entry name" value="UDP-galactose 4-epimerase, domain 1"/>
    <property type="match status" value="1"/>
</dbReference>
<dbReference type="PANTHER" id="PTHR42748">
    <property type="entry name" value="NITROGEN METABOLITE REPRESSION PROTEIN NMRA FAMILY MEMBER"/>
    <property type="match status" value="1"/>
</dbReference>